<dbReference type="Proteomes" id="UP000683246">
    <property type="component" value="Chromosome"/>
</dbReference>
<feature type="transmembrane region" description="Helical" evidence="1">
    <location>
        <begin position="59"/>
        <end position="78"/>
    </location>
</feature>
<keyword evidence="1" id="KW-1133">Transmembrane helix</keyword>
<dbReference type="EMBL" id="CP058649">
    <property type="protein sequence ID" value="QUI20928.1"/>
    <property type="molecule type" value="Genomic_DNA"/>
</dbReference>
<name>A0A8J8MGK0_9FIRM</name>
<keyword evidence="1" id="KW-0472">Membrane</keyword>
<dbReference type="Pfam" id="PF01478">
    <property type="entry name" value="Peptidase_A24"/>
    <property type="match status" value="1"/>
</dbReference>
<evidence type="ECO:0000313" key="3">
    <source>
        <dbReference type="EMBL" id="QUI20928.1"/>
    </source>
</evidence>
<dbReference type="GO" id="GO:0004190">
    <property type="term" value="F:aspartic-type endopeptidase activity"/>
    <property type="evidence" value="ECO:0007669"/>
    <property type="project" value="InterPro"/>
</dbReference>
<gene>
    <name evidence="3" type="ORF">HZI73_00770</name>
</gene>
<organism evidence="3 4">
    <name type="scientific">Vallitalea pronyensis</name>
    <dbReference type="NCBI Taxonomy" id="1348613"/>
    <lineage>
        <taxon>Bacteria</taxon>
        <taxon>Bacillati</taxon>
        <taxon>Bacillota</taxon>
        <taxon>Clostridia</taxon>
        <taxon>Lachnospirales</taxon>
        <taxon>Vallitaleaceae</taxon>
        <taxon>Vallitalea</taxon>
    </lineage>
</organism>
<reference evidence="3" key="1">
    <citation type="submission" date="2020-07" db="EMBL/GenBank/DDBJ databases">
        <title>Vallitalea pronyensis genome.</title>
        <authorList>
            <person name="Postec A."/>
        </authorList>
    </citation>
    <scope>NUCLEOTIDE SEQUENCE</scope>
    <source>
        <strain evidence="3">FatNI3</strain>
    </source>
</reference>
<feature type="domain" description="Prepilin type IV endopeptidase peptidase" evidence="2">
    <location>
        <begin position="9"/>
        <end position="111"/>
    </location>
</feature>
<feature type="transmembrane region" description="Helical" evidence="1">
    <location>
        <begin position="32"/>
        <end position="52"/>
    </location>
</feature>
<keyword evidence="4" id="KW-1185">Reference proteome</keyword>
<dbReference type="RefSeq" id="WP_212696387.1">
    <property type="nucleotide sequence ID" value="NZ_CP058649.1"/>
</dbReference>
<dbReference type="Gene3D" id="1.20.120.1220">
    <property type="match status" value="1"/>
</dbReference>
<proteinExistence type="predicted"/>
<evidence type="ECO:0000256" key="1">
    <source>
        <dbReference type="SAM" id="Phobius"/>
    </source>
</evidence>
<keyword evidence="1" id="KW-0812">Transmembrane</keyword>
<evidence type="ECO:0000313" key="4">
    <source>
        <dbReference type="Proteomes" id="UP000683246"/>
    </source>
</evidence>
<dbReference type="InterPro" id="IPR000045">
    <property type="entry name" value="Prepilin_IV_endopep_pep"/>
</dbReference>
<protein>
    <submittedName>
        <fullName evidence="3">Prepilin peptidase</fullName>
    </submittedName>
</protein>
<dbReference type="AlphaFoldDB" id="A0A8J8MGK0"/>
<accession>A0A8J8MGK0</accession>
<dbReference type="KEGG" id="vpy:HZI73_00770"/>
<evidence type="ECO:0000259" key="2">
    <source>
        <dbReference type="Pfam" id="PF01478"/>
    </source>
</evidence>
<dbReference type="GO" id="GO:0016020">
    <property type="term" value="C:membrane"/>
    <property type="evidence" value="ECO:0007669"/>
    <property type="project" value="InterPro"/>
</dbReference>
<feature type="transmembrane region" description="Helical" evidence="1">
    <location>
        <begin position="98"/>
        <end position="116"/>
    </location>
</feature>
<sequence length="181" mass="20744">MISFIKYALVCILILLALYTDSKSYKIKNNMLIIFVLLGLFIHIIESGISGIGSWATGLLLPFVILFVFFMLRVLGAGDVKLVSTISCILGIGFVKEASLYMLVIAGLMALIKMSYHRNFTQRMKHFFRFIHQCFMTRQVREYDDLHTKDKSHVIRLSYAIGLGTLWQMILEINQIYHVIG</sequence>